<dbReference type="PANTHER" id="PTHR42830:SF2">
    <property type="entry name" value="OSMC_OHR FAMILY PROTEIN"/>
    <property type="match status" value="1"/>
</dbReference>
<dbReference type="Proteomes" id="UP000323142">
    <property type="component" value="Unassembled WGS sequence"/>
</dbReference>
<gene>
    <name evidence="1" type="ORF">F0L46_24390</name>
</gene>
<dbReference type="PANTHER" id="PTHR42830">
    <property type="entry name" value="OSMOTICALLY INDUCIBLE FAMILY PROTEIN"/>
    <property type="match status" value="1"/>
</dbReference>
<dbReference type="Gene3D" id="3.30.300.20">
    <property type="match status" value="1"/>
</dbReference>
<dbReference type="InterPro" id="IPR036102">
    <property type="entry name" value="OsmC/Ohrsf"/>
</dbReference>
<dbReference type="AlphaFoldDB" id="A0A5B2V572"/>
<dbReference type="RefSeq" id="WP_149822223.1">
    <property type="nucleotide sequence ID" value="NZ_VUOA01000052.1"/>
</dbReference>
<comment type="caution">
    <text evidence="1">The sequence shown here is derived from an EMBL/GenBank/DDBJ whole genome shotgun (WGS) entry which is preliminary data.</text>
</comment>
<keyword evidence="2" id="KW-1185">Reference proteome</keyword>
<accession>A0A5B2V572</accession>
<name>A0A5B2V572_9HYPH</name>
<dbReference type="OrthoDB" id="9795405at2"/>
<evidence type="ECO:0000313" key="2">
    <source>
        <dbReference type="Proteomes" id="UP000323142"/>
    </source>
</evidence>
<dbReference type="Pfam" id="PF02566">
    <property type="entry name" value="OsmC"/>
    <property type="match status" value="1"/>
</dbReference>
<reference evidence="1 2" key="2">
    <citation type="submission" date="2019-09" db="EMBL/GenBank/DDBJ databases">
        <authorList>
            <person name="Jin C."/>
        </authorList>
    </citation>
    <scope>NUCLEOTIDE SEQUENCE [LARGE SCALE GENOMIC DNA]</scope>
    <source>
        <strain evidence="1 2">BN140002</strain>
    </source>
</reference>
<dbReference type="EMBL" id="VUOA01000052">
    <property type="protein sequence ID" value="KAA2234114.1"/>
    <property type="molecule type" value="Genomic_DNA"/>
</dbReference>
<protein>
    <submittedName>
        <fullName evidence="1">OsmC family peroxiredoxin</fullName>
    </submittedName>
</protein>
<reference evidence="1 2" key="1">
    <citation type="submission" date="2019-09" db="EMBL/GenBank/DDBJ databases">
        <title>Salinarimonas rosea gen. nov., sp. nov., a new member of the a-2 subgroup of the Proteobacteria.</title>
        <authorList>
            <person name="Liu J."/>
        </authorList>
    </citation>
    <scope>NUCLEOTIDE SEQUENCE [LARGE SCALE GENOMIC DNA]</scope>
    <source>
        <strain evidence="1 2">BN140002</strain>
    </source>
</reference>
<sequence length="158" mass="17188">MAHGHRATIRWAREAGAVFTDSRYSRAHAWAFDGGITVPGSPSPHVVPLPFSREDAVDPEEAFVASAASCHMLTFLHVASKRRFVVDAYEDEATGFMTPNAAGRLFISRIVLDPRITFSGERQPDAAALADLHHLAHRECFIANSVITEIVVAGIDGH</sequence>
<dbReference type="InterPro" id="IPR003718">
    <property type="entry name" value="OsmC/Ohr_fam"/>
</dbReference>
<evidence type="ECO:0000313" key="1">
    <source>
        <dbReference type="EMBL" id="KAA2234114.1"/>
    </source>
</evidence>
<dbReference type="InterPro" id="IPR015946">
    <property type="entry name" value="KH_dom-like_a/b"/>
</dbReference>
<proteinExistence type="predicted"/>
<dbReference type="InterPro" id="IPR052707">
    <property type="entry name" value="OsmC_Ohr_Peroxiredoxin"/>
</dbReference>
<dbReference type="SUPFAM" id="SSF82784">
    <property type="entry name" value="OsmC-like"/>
    <property type="match status" value="1"/>
</dbReference>
<organism evidence="1 2">
    <name type="scientific">Salinarimonas soli</name>
    <dbReference type="NCBI Taxonomy" id="1638099"/>
    <lineage>
        <taxon>Bacteria</taxon>
        <taxon>Pseudomonadati</taxon>
        <taxon>Pseudomonadota</taxon>
        <taxon>Alphaproteobacteria</taxon>
        <taxon>Hyphomicrobiales</taxon>
        <taxon>Salinarimonadaceae</taxon>
        <taxon>Salinarimonas</taxon>
    </lineage>
</organism>